<dbReference type="InterPro" id="IPR019933">
    <property type="entry name" value="DivIVA_domain"/>
</dbReference>
<sequence>MVMWRSLPPERVAQLKAFESGSPLPFTVRLRGYDAVQVRDYFRRLAAAAGAGSADGIERPAFGVSLRGYDRRQVDAFLEPFFPGA</sequence>
<dbReference type="NCBIfam" id="TIGR03544">
    <property type="entry name" value="DivI1A_domain"/>
    <property type="match status" value="1"/>
</dbReference>
<dbReference type="Proteomes" id="UP000666915">
    <property type="component" value="Unassembled WGS sequence"/>
</dbReference>
<gene>
    <name evidence="1" type="ORF">J4557_27040</name>
</gene>
<reference evidence="1 2" key="1">
    <citation type="submission" date="2021-03" db="EMBL/GenBank/DDBJ databases">
        <authorList>
            <person name="Kanchanasin P."/>
            <person name="Saeng-In P."/>
            <person name="Phongsopitanun W."/>
            <person name="Yuki M."/>
            <person name="Kudo T."/>
            <person name="Ohkuma M."/>
            <person name="Tanasupawat S."/>
        </authorList>
    </citation>
    <scope>NUCLEOTIDE SEQUENCE [LARGE SCALE GENOMIC DNA]</scope>
    <source>
        <strain evidence="1 2">L46</strain>
    </source>
</reference>
<evidence type="ECO:0000313" key="1">
    <source>
        <dbReference type="EMBL" id="MBO2441188.1"/>
    </source>
</evidence>
<organism evidence="1 2">
    <name type="scientific">Actinomadura nitritigenes</name>
    <dbReference type="NCBI Taxonomy" id="134602"/>
    <lineage>
        <taxon>Bacteria</taxon>
        <taxon>Bacillati</taxon>
        <taxon>Actinomycetota</taxon>
        <taxon>Actinomycetes</taxon>
        <taxon>Streptosporangiales</taxon>
        <taxon>Thermomonosporaceae</taxon>
        <taxon>Actinomadura</taxon>
    </lineage>
</organism>
<name>A0ABS3R698_9ACTN</name>
<keyword evidence="2" id="KW-1185">Reference proteome</keyword>
<dbReference type="RefSeq" id="WP_208269559.1">
    <property type="nucleotide sequence ID" value="NZ_BAAAGM010000047.1"/>
</dbReference>
<proteinExistence type="predicted"/>
<comment type="caution">
    <text evidence="1">The sequence shown here is derived from an EMBL/GenBank/DDBJ whole genome shotgun (WGS) entry which is preliminary data.</text>
</comment>
<dbReference type="EMBL" id="JAGEOK010000018">
    <property type="protein sequence ID" value="MBO2441188.1"/>
    <property type="molecule type" value="Genomic_DNA"/>
</dbReference>
<protein>
    <submittedName>
        <fullName evidence="1">DivIVA domain-containing protein</fullName>
    </submittedName>
</protein>
<accession>A0ABS3R698</accession>
<evidence type="ECO:0000313" key="2">
    <source>
        <dbReference type="Proteomes" id="UP000666915"/>
    </source>
</evidence>